<proteinExistence type="predicted"/>
<dbReference type="InterPro" id="IPR049900">
    <property type="entry name" value="PKS_mFAS_DH"/>
</dbReference>
<dbReference type="Pfam" id="PF21089">
    <property type="entry name" value="PKS_DH_N"/>
    <property type="match status" value="1"/>
</dbReference>
<dbReference type="Gene3D" id="3.40.366.10">
    <property type="entry name" value="Malonyl-Coenzyme A Acyl Carrier Protein, domain 2"/>
    <property type="match status" value="1"/>
</dbReference>
<comment type="caution">
    <text evidence="5">The sequence shown here is derived from an EMBL/GenBank/DDBJ whole genome shotgun (WGS) entry which is preliminary data.</text>
</comment>
<feature type="region of interest" description="N-terminal hotdog fold" evidence="3">
    <location>
        <begin position="133"/>
        <end position="260"/>
    </location>
</feature>
<dbReference type="SMART" id="SM00826">
    <property type="entry name" value="PKS_DH"/>
    <property type="match status" value="1"/>
</dbReference>
<dbReference type="PROSITE" id="PS52019">
    <property type="entry name" value="PKS_MFAS_DH"/>
    <property type="match status" value="1"/>
</dbReference>
<dbReference type="InterPro" id="IPR016035">
    <property type="entry name" value="Acyl_Trfase/lysoPLipase"/>
</dbReference>
<dbReference type="Pfam" id="PF14765">
    <property type="entry name" value="PS-DH"/>
    <property type="match status" value="1"/>
</dbReference>
<dbReference type="GO" id="GO:0005886">
    <property type="term" value="C:plasma membrane"/>
    <property type="evidence" value="ECO:0007669"/>
    <property type="project" value="TreeGrafter"/>
</dbReference>
<keyword evidence="1" id="KW-0596">Phosphopantetheine</keyword>
<gene>
    <name evidence="5" type="ORF">MiSe_85840</name>
</gene>
<dbReference type="GO" id="GO:0005737">
    <property type="term" value="C:cytoplasm"/>
    <property type="evidence" value="ECO:0007669"/>
    <property type="project" value="TreeGrafter"/>
</dbReference>
<comment type="caution">
    <text evidence="3">Lacks conserved residue(s) required for the propagation of feature annotation.</text>
</comment>
<dbReference type="InterPro" id="IPR049552">
    <property type="entry name" value="PKS_DH_N"/>
</dbReference>
<evidence type="ECO:0000313" key="5">
    <source>
        <dbReference type="EMBL" id="GET43759.1"/>
    </source>
</evidence>
<dbReference type="EMBL" id="BLAY01000250">
    <property type="protein sequence ID" value="GET43759.1"/>
    <property type="molecule type" value="Genomic_DNA"/>
</dbReference>
<dbReference type="Proteomes" id="UP001050975">
    <property type="component" value="Unassembled WGS sequence"/>
</dbReference>
<dbReference type="GO" id="GO:0071770">
    <property type="term" value="P:DIM/DIP cell wall layer assembly"/>
    <property type="evidence" value="ECO:0007669"/>
    <property type="project" value="TreeGrafter"/>
</dbReference>
<accession>A0AAV3XMN8</accession>
<dbReference type="InterPro" id="IPR001227">
    <property type="entry name" value="Ac_transferase_dom_sf"/>
</dbReference>
<name>A0AAV3XMN8_9CYAN</name>
<dbReference type="PANTHER" id="PTHR43775:SF37">
    <property type="entry name" value="SI:DKEY-61P9.11"/>
    <property type="match status" value="1"/>
</dbReference>
<feature type="domain" description="PKS/mFAS DH" evidence="4">
    <location>
        <begin position="133"/>
        <end position="311"/>
    </location>
</feature>
<evidence type="ECO:0000256" key="2">
    <source>
        <dbReference type="ARBA" id="ARBA00022553"/>
    </source>
</evidence>
<protein>
    <submittedName>
        <fullName evidence="5">Type I polyketide synthase</fullName>
    </submittedName>
</protein>
<reference evidence="5" key="1">
    <citation type="submission" date="2019-10" db="EMBL/GenBank/DDBJ databases">
        <title>Draft genome sequece of Microseira wollei NIES-4236.</title>
        <authorList>
            <person name="Yamaguchi H."/>
            <person name="Suzuki S."/>
            <person name="Kawachi M."/>
        </authorList>
    </citation>
    <scope>NUCLEOTIDE SEQUENCE</scope>
    <source>
        <strain evidence="5">NIES-4236</strain>
    </source>
</reference>
<feature type="region of interest" description="C-terminal hotdog fold" evidence="3">
    <location>
        <begin position="275"/>
        <end position="311"/>
    </location>
</feature>
<organism evidence="5 6">
    <name type="scientific">Microseira wollei NIES-4236</name>
    <dbReference type="NCBI Taxonomy" id="2530354"/>
    <lineage>
        <taxon>Bacteria</taxon>
        <taxon>Bacillati</taxon>
        <taxon>Cyanobacteriota</taxon>
        <taxon>Cyanophyceae</taxon>
        <taxon>Oscillatoriophycideae</taxon>
        <taxon>Aerosakkonematales</taxon>
        <taxon>Aerosakkonemataceae</taxon>
        <taxon>Microseira</taxon>
    </lineage>
</organism>
<dbReference type="GO" id="GO:0004312">
    <property type="term" value="F:fatty acid synthase activity"/>
    <property type="evidence" value="ECO:0007669"/>
    <property type="project" value="TreeGrafter"/>
</dbReference>
<dbReference type="InterPro" id="IPR050091">
    <property type="entry name" value="PKS_NRPS_Biosynth_Enz"/>
</dbReference>
<keyword evidence="6" id="KW-1185">Reference proteome</keyword>
<dbReference type="PANTHER" id="PTHR43775">
    <property type="entry name" value="FATTY ACID SYNTHASE"/>
    <property type="match status" value="1"/>
</dbReference>
<dbReference type="InterPro" id="IPR020807">
    <property type="entry name" value="PKS_DH"/>
</dbReference>
<evidence type="ECO:0000259" key="4">
    <source>
        <dbReference type="PROSITE" id="PS52019"/>
    </source>
</evidence>
<evidence type="ECO:0000313" key="6">
    <source>
        <dbReference type="Proteomes" id="UP001050975"/>
    </source>
</evidence>
<dbReference type="GO" id="GO:0006633">
    <property type="term" value="P:fatty acid biosynthetic process"/>
    <property type="evidence" value="ECO:0007669"/>
    <property type="project" value="TreeGrafter"/>
</dbReference>
<dbReference type="SUPFAM" id="SSF52151">
    <property type="entry name" value="FabD/lysophospholipase-like"/>
    <property type="match status" value="1"/>
</dbReference>
<dbReference type="AlphaFoldDB" id="A0AAV3XMN8"/>
<keyword evidence="2" id="KW-0597">Phosphoprotein</keyword>
<dbReference type="Gene3D" id="3.30.70.3290">
    <property type="match status" value="1"/>
</dbReference>
<dbReference type="RefSeq" id="WP_264197006.1">
    <property type="nucleotide sequence ID" value="NZ_BLAY01000250.1"/>
</dbReference>
<evidence type="ECO:0000256" key="1">
    <source>
        <dbReference type="ARBA" id="ARBA00022450"/>
    </source>
</evidence>
<dbReference type="InterPro" id="IPR042104">
    <property type="entry name" value="PKS_dehydratase_sf"/>
</dbReference>
<evidence type="ECO:0000256" key="3">
    <source>
        <dbReference type="PROSITE-ProRule" id="PRU01363"/>
    </source>
</evidence>
<dbReference type="InterPro" id="IPR049551">
    <property type="entry name" value="PKS_DH_C"/>
</dbReference>
<dbReference type="Gene3D" id="3.10.129.110">
    <property type="entry name" value="Polyketide synthase dehydratase"/>
    <property type="match status" value="1"/>
</dbReference>
<sequence length="311" mass="36043">MATPEYWCRHVRCSVRFAAGMEALYREGYEIFLECGPKPILLGMGRKCFPEGVGRWLPTLRPGQEDWQQILQSLAQLYVECVQVDWLGFDQDYERRKVALPTYPFQRQRYWIETAQKSSIPNNQPSKRQEAVNPLLGQRLRSAHKDILFESYLSSDTPAFLKHHSVYQRTILPAAAYLEMAIAAASAVFKSENLVIEDAVIYEALILPEEKVQTVQLILSQKSAEPTFQIYSLVTDDQKSEEESWKLHISGKIVVKNQQPQPQRVNLSELRERCVRELSVEAYYQQCRERGIDYGTSFQAIEMLWREEVEA</sequence>